<feature type="region of interest" description="Disordered" evidence="1">
    <location>
        <begin position="977"/>
        <end position="1020"/>
    </location>
</feature>
<feature type="region of interest" description="Disordered" evidence="1">
    <location>
        <begin position="468"/>
        <end position="604"/>
    </location>
</feature>
<keyword evidence="3" id="KW-1185">Reference proteome</keyword>
<feature type="compositionally biased region" description="Gly residues" evidence="1">
    <location>
        <begin position="627"/>
        <end position="645"/>
    </location>
</feature>
<feature type="region of interest" description="Disordered" evidence="1">
    <location>
        <begin position="1"/>
        <end position="47"/>
    </location>
</feature>
<dbReference type="InParanoid" id="A0A369K172"/>
<dbReference type="PANTHER" id="PTHR36721">
    <property type="entry name" value="PROLINE-RICH FAMILY PROTEIN"/>
    <property type="match status" value="1"/>
</dbReference>
<reference evidence="2" key="1">
    <citation type="submission" date="2018-04" db="EMBL/GenBank/DDBJ databases">
        <title>Whole genome sequencing of Hypsizygus marmoreus.</title>
        <authorList>
            <person name="Choi I.-G."/>
            <person name="Min B."/>
            <person name="Kim J.-G."/>
            <person name="Kim S."/>
            <person name="Oh Y.-L."/>
            <person name="Kong W.-S."/>
            <person name="Park H."/>
            <person name="Jeong J."/>
            <person name="Song E.-S."/>
        </authorList>
    </citation>
    <scope>NUCLEOTIDE SEQUENCE [LARGE SCALE GENOMIC DNA]</scope>
    <source>
        <strain evidence="2">51987-8</strain>
    </source>
</reference>
<feature type="compositionally biased region" description="Low complexity" evidence="1">
    <location>
        <begin position="646"/>
        <end position="658"/>
    </location>
</feature>
<feature type="compositionally biased region" description="Low complexity" evidence="1">
    <location>
        <begin position="667"/>
        <end position="686"/>
    </location>
</feature>
<feature type="compositionally biased region" description="Pro residues" evidence="1">
    <location>
        <begin position="338"/>
        <end position="352"/>
    </location>
</feature>
<feature type="compositionally biased region" description="Polar residues" evidence="1">
    <location>
        <begin position="382"/>
        <end position="394"/>
    </location>
</feature>
<dbReference type="Proteomes" id="UP000076154">
    <property type="component" value="Unassembled WGS sequence"/>
</dbReference>
<feature type="compositionally biased region" description="Low complexity" evidence="1">
    <location>
        <begin position="781"/>
        <end position="794"/>
    </location>
</feature>
<feature type="compositionally biased region" description="Polar residues" evidence="1">
    <location>
        <begin position="995"/>
        <end position="1017"/>
    </location>
</feature>
<feature type="compositionally biased region" description="Basic and acidic residues" evidence="1">
    <location>
        <begin position="1129"/>
        <end position="1155"/>
    </location>
</feature>
<protein>
    <submittedName>
        <fullName evidence="2">Uncharacterized protein</fullName>
    </submittedName>
</protein>
<feature type="compositionally biased region" description="Pro residues" evidence="1">
    <location>
        <begin position="765"/>
        <end position="780"/>
    </location>
</feature>
<dbReference type="EMBL" id="LUEZ02000017">
    <property type="protein sequence ID" value="RDB27342.1"/>
    <property type="molecule type" value="Genomic_DNA"/>
</dbReference>
<feature type="region of interest" description="Disordered" evidence="1">
    <location>
        <begin position="853"/>
        <end position="931"/>
    </location>
</feature>
<accession>A0A369K172</accession>
<feature type="compositionally biased region" description="Basic and acidic residues" evidence="1">
    <location>
        <begin position="977"/>
        <end position="986"/>
    </location>
</feature>
<organism evidence="2 3">
    <name type="scientific">Hypsizygus marmoreus</name>
    <name type="common">White beech mushroom</name>
    <name type="synonym">Agaricus marmoreus</name>
    <dbReference type="NCBI Taxonomy" id="39966"/>
    <lineage>
        <taxon>Eukaryota</taxon>
        <taxon>Fungi</taxon>
        <taxon>Dikarya</taxon>
        <taxon>Basidiomycota</taxon>
        <taxon>Agaricomycotina</taxon>
        <taxon>Agaricomycetes</taxon>
        <taxon>Agaricomycetidae</taxon>
        <taxon>Agaricales</taxon>
        <taxon>Tricholomatineae</taxon>
        <taxon>Lyophyllaceae</taxon>
        <taxon>Hypsizygus</taxon>
    </lineage>
</organism>
<feature type="compositionally biased region" description="Pro residues" evidence="1">
    <location>
        <begin position="305"/>
        <end position="316"/>
    </location>
</feature>
<feature type="compositionally biased region" description="Polar residues" evidence="1">
    <location>
        <begin position="919"/>
        <end position="929"/>
    </location>
</feature>
<evidence type="ECO:0000313" key="3">
    <source>
        <dbReference type="Proteomes" id="UP000076154"/>
    </source>
</evidence>
<comment type="caution">
    <text evidence="2">The sequence shown here is derived from an EMBL/GenBank/DDBJ whole genome shotgun (WGS) entry which is preliminary data.</text>
</comment>
<feature type="compositionally biased region" description="Low complexity" evidence="1">
    <location>
        <begin position="732"/>
        <end position="741"/>
    </location>
</feature>
<feature type="region of interest" description="Disordered" evidence="1">
    <location>
        <begin position="286"/>
        <end position="409"/>
    </location>
</feature>
<dbReference type="STRING" id="39966.A0A369K172"/>
<feature type="compositionally biased region" description="Acidic residues" evidence="1">
    <location>
        <begin position="853"/>
        <end position="885"/>
    </location>
</feature>
<feature type="region of interest" description="Disordered" evidence="1">
    <location>
        <begin position="1105"/>
        <end position="1175"/>
    </location>
</feature>
<feature type="compositionally biased region" description="Polar residues" evidence="1">
    <location>
        <begin position="1060"/>
        <end position="1072"/>
    </location>
</feature>
<feature type="compositionally biased region" description="Low complexity" evidence="1">
    <location>
        <begin position="702"/>
        <end position="716"/>
    </location>
</feature>
<feature type="region of interest" description="Disordered" evidence="1">
    <location>
        <begin position="619"/>
        <end position="830"/>
    </location>
</feature>
<sequence>MARTKEPARRRTLMRPIRQVAASQKPEVVITQPPPAPSSAQPRVKVEPSDSAALLRASKLTIIIKPRPPVVLKDARQPWKHPDELEYIRPHDWSEDRIISYLCKNGFSVPPRPAHSMDPWTKITGADGTTTVVPRGYRLPLMFAAKFQWESLRLVMTSAARDEEWEDYKFDILHVSRLCARFLEEARQAMGVAGMDKSWRSPMFDRALTRYYRRWLVNREEFLKDFWKEFEEEEYERDVLKNDWTRFVLKGHKGFHLTKQEIQAGFTFEDLTYGLGFIRGRMNWITPGPDTDSRSTSLSSKPEPPKGPALPAPDPTKAPAVPHSCGSTVTTTAIIPIPLSPIPPPSQTPMPPQTQTQKDDTCSNAIASTSTSSTPKAVPSQIPVSTPSTATSGKPATATEQRKETNAESIQRLKKMAGIARAMVAASVSPAPTPTPAASVVGVDGTENGIATVDDDARSLQVKREIMSRASTDMEATDQERDSSPLTEPEQDDLPPPVSETEDTLVNGRGAFDEPTDQNGDVEMGSMDGVGDSGDGVSGGTTQSTTRSRPPPPPPTHINTDVRSPLSPQAPAHLHPTVQSLVNGNAEQPSSSPTKEKGRSNWDARVSAALERARIMAGAKVGDERGVVGGGAHGVNGIGINGSSGSGRNKSVSVEGLSSPPPPLPTPSSVSSTSTALTSTPGPSAPENAAVSPPQALPSMASTPQPQPESEQVPEPTEQEQEQEDGQYKLTAAAWSSSAHSTEVEMGDSSSSSSSRSSSNGGPPSSQPPPPMAPPPPLPSSPLLSSLSLSYPGSFGARIGSGAAVKTPKYRRRSTMGVGRSGSVGTPLGRSPVVKKIVSMFRNTLEGLTDILDEVGREEENEEMDIDIGADEGGDEDGVENEEETGTVSYLNSRPLKRKRSSISSSVSRRHSSFVAPVASTSTVQSAPPDNSLVGELLSEIKALQRRLQEDAERKAVHDAEVAKIQGEMEELKRRMARLDGERDAEGTSGDGVMKSQNLSQQNSPRAWDASFSSSMRTGPRFNPDLSFASSYSQSHVQQSTHPLAHILALDAEVAPPINSPQLPQDTSTPVQASRVLERESTSVSIASTSDAVLMSTPERSVGFASAPLKHRRSAPARSPSPCLETEMGLDKAKDKGKGKDEAWGRERDSMHDDVPLPVKSQRKHRMMFAPRPTE</sequence>
<name>A0A369K172_HYPMA</name>
<feature type="compositionally biased region" description="Low complexity" evidence="1">
    <location>
        <begin position="749"/>
        <end position="764"/>
    </location>
</feature>
<proteinExistence type="predicted"/>
<feature type="region of interest" description="Disordered" evidence="1">
    <location>
        <begin position="1058"/>
        <end position="1085"/>
    </location>
</feature>
<dbReference type="OrthoDB" id="3062753at2759"/>
<feature type="compositionally biased region" description="Polar residues" evidence="1">
    <location>
        <begin position="577"/>
        <end position="593"/>
    </location>
</feature>
<dbReference type="PANTHER" id="PTHR36721:SF1">
    <property type="entry name" value="OS04G0446401 PROTEIN"/>
    <property type="match status" value="1"/>
</dbReference>
<dbReference type="AlphaFoldDB" id="A0A369K172"/>
<evidence type="ECO:0000256" key="1">
    <source>
        <dbReference type="SAM" id="MobiDB-lite"/>
    </source>
</evidence>
<gene>
    <name evidence="2" type="ORF">Hypma_004449</name>
</gene>
<evidence type="ECO:0000313" key="2">
    <source>
        <dbReference type="EMBL" id="RDB27342.1"/>
    </source>
</evidence>